<gene>
    <name evidence="3" type="ORF">LAESUDRAFT_729351</name>
</gene>
<sequence length="338" mass="36838">MNTIKVSLSPSPGFCVKSIALKAAVCKLTPPLREPSSKLDGPSAVSATISIPKGVKIFVNIAWDRNVPPPPEGSEDAIQRAMTGEDEPGEHNEKGWFVPLVVSDPREDRDKAGKLSVVFDCLFHSSLKSRALKDPEFKTFLIELAFQRIEAQYAFALSRQVGTPNIKFKGELHPRIALIPAVLFPEGHPARSTTPPRTQSRPKLIEELDATVVKSTDEHLAGPSASSPVSTEARAIPELSWAKEADTVKIVLQVPDLTRSHVPAATLDLEPRRLMLDAPPLYALDLNLDLSDAQISDAAKLSDASAAQALTLKRQRDLDVDNARAEWRVGEGRLVIYA</sequence>
<dbReference type="GeneID" id="63826650"/>
<dbReference type="InParanoid" id="A0A165CRV3"/>
<organism evidence="3 4">
    <name type="scientific">Laetiporus sulphureus 93-53</name>
    <dbReference type="NCBI Taxonomy" id="1314785"/>
    <lineage>
        <taxon>Eukaryota</taxon>
        <taxon>Fungi</taxon>
        <taxon>Dikarya</taxon>
        <taxon>Basidiomycota</taxon>
        <taxon>Agaricomycotina</taxon>
        <taxon>Agaricomycetes</taxon>
        <taxon>Polyporales</taxon>
        <taxon>Laetiporus</taxon>
    </lineage>
</organism>
<dbReference type="PANTHER" id="PTHR22997">
    <property type="entry name" value="PIH1 DOMAIN-CONTAINING PROTEIN 1"/>
    <property type="match status" value="1"/>
</dbReference>
<reference evidence="3 4" key="1">
    <citation type="journal article" date="2016" name="Mol. Biol. Evol.">
        <title>Comparative Genomics of Early-Diverging Mushroom-Forming Fungi Provides Insights into the Origins of Lignocellulose Decay Capabilities.</title>
        <authorList>
            <person name="Nagy L.G."/>
            <person name="Riley R."/>
            <person name="Tritt A."/>
            <person name="Adam C."/>
            <person name="Daum C."/>
            <person name="Floudas D."/>
            <person name="Sun H."/>
            <person name="Yadav J.S."/>
            <person name="Pangilinan J."/>
            <person name="Larsson K.H."/>
            <person name="Matsuura K."/>
            <person name="Barry K."/>
            <person name="Labutti K."/>
            <person name="Kuo R."/>
            <person name="Ohm R.A."/>
            <person name="Bhattacharya S.S."/>
            <person name="Shirouzu T."/>
            <person name="Yoshinaga Y."/>
            <person name="Martin F.M."/>
            <person name="Grigoriev I.V."/>
            <person name="Hibbett D.S."/>
        </authorList>
    </citation>
    <scope>NUCLEOTIDE SEQUENCE [LARGE SCALE GENOMIC DNA]</scope>
    <source>
        <strain evidence="3 4">93-53</strain>
    </source>
</reference>
<dbReference type="InterPro" id="IPR012981">
    <property type="entry name" value="PIH1_N"/>
</dbReference>
<protein>
    <recommendedName>
        <fullName evidence="2">PIH1 N-terminal domain-containing protein</fullName>
    </recommendedName>
</protein>
<dbReference type="OrthoDB" id="5135119at2759"/>
<evidence type="ECO:0000313" key="3">
    <source>
        <dbReference type="EMBL" id="KZT03324.1"/>
    </source>
</evidence>
<proteinExistence type="inferred from homology"/>
<evidence type="ECO:0000256" key="1">
    <source>
        <dbReference type="ARBA" id="ARBA00008511"/>
    </source>
</evidence>
<dbReference type="AlphaFoldDB" id="A0A165CRV3"/>
<dbReference type="EMBL" id="KV427645">
    <property type="protein sequence ID" value="KZT03324.1"/>
    <property type="molecule type" value="Genomic_DNA"/>
</dbReference>
<evidence type="ECO:0000313" key="4">
    <source>
        <dbReference type="Proteomes" id="UP000076871"/>
    </source>
</evidence>
<dbReference type="Proteomes" id="UP000076871">
    <property type="component" value="Unassembled WGS sequence"/>
</dbReference>
<accession>A0A165CRV3</accession>
<keyword evidence="4" id="KW-1185">Reference proteome</keyword>
<name>A0A165CRV3_9APHY</name>
<feature type="domain" description="PIH1 N-terminal" evidence="2">
    <location>
        <begin position="52"/>
        <end position="174"/>
    </location>
</feature>
<dbReference type="STRING" id="1314785.A0A165CRV3"/>
<dbReference type="Pfam" id="PF08190">
    <property type="entry name" value="PIH1"/>
    <property type="match status" value="1"/>
</dbReference>
<dbReference type="PANTHER" id="PTHR22997:SF0">
    <property type="entry name" value="PIH1 DOMAIN-CONTAINING PROTEIN 1"/>
    <property type="match status" value="1"/>
</dbReference>
<dbReference type="GO" id="GO:0005737">
    <property type="term" value="C:cytoplasm"/>
    <property type="evidence" value="ECO:0007669"/>
    <property type="project" value="TreeGrafter"/>
</dbReference>
<comment type="similarity">
    <text evidence="1">Belongs to the PIH1 family.</text>
</comment>
<dbReference type="RefSeq" id="XP_040761064.1">
    <property type="nucleotide sequence ID" value="XM_040909621.1"/>
</dbReference>
<evidence type="ECO:0000259" key="2">
    <source>
        <dbReference type="Pfam" id="PF08190"/>
    </source>
</evidence>
<dbReference type="InterPro" id="IPR050734">
    <property type="entry name" value="PIH1/Kintoun_subfamily"/>
</dbReference>